<evidence type="ECO:0000256" key="23">
    <source>
        <dbReference type="SAM" id="Phobius"/>
    </source>
</evidence>
<evidence type="ECO:0000256" key="13">
    <source>
        <dbReference type="ARBA" id="ARBA00023002"/>
    </source>
</evidence>
<dbReference type="PROSITE" id="PS00022">
    <property type="entry name" value="EGF_1"/>
    <property type="match status" value="7"/>
</dbReference>
<keyword evidence="16 20" id="KW-1015">Disulfide bond</keyword>
<dbReference type="SMART" id="SM00249">
    <property type="entry name" value="PHD"/>
    <property type="match status" value="1"/>
</dbReference>
<feature type="compositionally biased region" description="Basic and acidic residues" evidence="22">
    <location>
        <begin position="1407"/>
        <end position="1437"/>
    </location>
</feature>
<feature type="domain" description="PHD-type" evidence="24">
    <location>
        <begin position="1542"/>
        <end position="1605"/>
    </location>
</feature>
<dbReference type="FunFam" id="2.170.300.10:FF:000041">
    <property type="entry name" value="Tyrosine protein kinase receptor tie-1, putative"/>
    <property type="match status" value="3"/>
</dbReference>
<evidence type="ECO:0000256" key="10">
    <source>
        <dbReference type="ARBA" id="ARBA00022833"/>
    </source>
</evidence>
<feature type="disulfide bond" evidence="20">
    <location>
        <begin position="1904"/>
        <end position="1913"/>
    </location>
</feature>
<dbReference type="Gene3D" id="2.170.300.10">
    <property type="entry name" value="Tie2 ligand-binding domain superfamily"/>
    <property type="match status" value="3"/>
</dbReference>
<evidence type="ECO:0000256" key="11">
    <source>
        <dbReference type="ARBA" id="ARBA00022853"/>
    </source>
</evidence>
<evidence type="ECO:0000256" key="19">
    <source>
        <dbReference type="ARBA" id="ARBA00049349"/>
    </source>
</evidence>
<dbReference type="InterPro" id="IPR011011">
    <property type="entry name" value="Znf_FYVE_PHD"/>
</dbReference>
<keyword evidence="29" id="KW-0489">Methyltransferase</keyword>
<keyword evidence="29" id="KW-0808">Transferase</keyword>
<evidence type="ECO:0000256" key="21">
    <source>
        <dbReference type="PROSITE-ProRule" id="PRU00146"/>
    </source>
</evidence>
<evidence type="ECO:0000259" key="24">
    <source>
        <dbReference type="PROSITE" id="PS50016"/>
    </source>
</evidence>
<dbReference type="PROSITE" id="PS51184">
    <property type="entry name" value="JMJC"/>
    <property type="match status" value="1"/>
</dbReference>
<dbReference type="InterPro" id="IPR003349">
    <property type="entry name" value="JmjN"/>
</dbReference>
<evidence type="ECO:0000256" key="6">
    <source>
        <dbReference type="ARBA" id="ARBA00022723"/>
    </source>
</evidence>
<feature type="compositionally biased region" description="Basic and acidic residues" evidence="22">
    <location>
        <begin position="429"/>
        <end position="458"/>
    </location>
</feature>
<evidence type="ECO:0000313" key="29">
    <source>
        <dbReference type="EMBL" id="EKC26800.1"/>
    </source>
</evidence>
<dbReference type="GO" id="GO:0008168">
    <property type="term" value="F:methyltransferase activity"/>
    <property type="evidence" value="ECO:0007669"/>
    <property type="project" value="UniProtKB-KW"/>
</dbReference>
<evidence type="ECO:0000256" key="22">
    <source>
        <dbReference type="SAM" id="MobiDB-lite"/>
    </source>
</evidence>
<evidence type="ECO:0000256" key="16">
    <source>
        <dbReference type="ARBA" id="ARBA00023157"/>
    </source>
</evidence>
<reference evidence="29" key="1">
    <citation type="journal article" date="2012" name="Nature">
        <title>The oyster genome reveals stress adaptation and complexity of shell formation.</title>
        <authorList>
            <person name="Zhang G."/>
            <person name="Fang X."/>
            <person name="Guo X."/>
            <person name="Li L."/>
            <person name="Luo R."/>
            <person name="Xu F."/>
            <person name="Yang P."/>
            <person name="Zhang L."/>
            <person name="Wang X."/>
            <person name="Qi H."/>
            <person name="Xiong Z."/>
            <person name="Que H."/>
            <person name="Xie Y."/>
            <person name="Holland P.W."/>
            <person name="Paps J."/>
            <person name="Zhu Y."/>
            <person name="Wu F."/>
            <person name="Chen Y."/>
            <person name="Wang J."/>
            <person name="Peng C."/>
            <person name="Meng J."/>
            <person name="Yang L."/>
            <person name="Liu J."/>
            <person name="Wen B."/>
            <person name="Zhang N."/>
            <person name="Huang Z."/>
            <person name="Zhu Q."/>
            <person name="Feng Y."/>
            <person name="Mount A."/>
            <person name="Hedgecock D."/>
            <person name="Xu Z."/>
            <person name="Liu Y."/>
            <person name="Domazet-Loso T."/>
            <person name="Du Y."/>
            <person name="Sun X."/>
            <person name="Zhang S."/>
            <person name="Liu B."/>
            <person name="Cheng P."/>
            <person name="Jiang X."/>
            <person name="Li J."/>
            <person name="Fan D."/>
            <person name="Wang W."/>
            <person name="Fu W."/>
            <person name="Wang T."/>
            <person name="Wang B."/>
            <person name="Zhang J."/>
            <person name="Peng Z."/>
            <person name="Li Y."/>
            <person name="Li N."/>
            <person name="Wang J."/>
            <person name="Chen M."/>
            <person name="He Y."/>
            <person name="Tan F."/>
            <person name="Song X."/>
            <person name="Zheng Q."/>
            <person name="Huang R."/>
            <person name="Yang H."/>
            <person name="Du X."/>
            <person name="Chen L."/>
            <person name="Yang M."/>
            <person name="Gaffney P.M."/>
            <person name="Wang S."/>
            <person name="Luo L."/>
            <person name="She Z."/>
            <person name="Ming Y."/>
            <person name="Huang W."/>
            <person name="Zhang S."/>
            <person name="Huang B."/>
            <person name="Zhang Y."/>
            <person name="Qu T."/>
            <person name="Ni P."/>
            <person name="Miao G."/>
            <person name="Wang J."/>
            <person name="Wang Q."/>
            <person name="Steinberg C.E."/>
            <person name="Wang H."/>
            <person name="Li N."/>
            <person name="Qian L."/>
            <person name="Zhang G."/>
            <person name="Li Y."/>
            <person name="Yang H."/>
            <person name="Liu X."/>
            <person name="Wang J."/>
            <person name="Yin Y."/>
            <person name="Wang J."/>
        </authorList>
    </citation>
    <scope>NUCLEOTIDE SEQUENCE [LARGE SCALE GENOMIC DNA]</scope>
    <source>
        <strain evidence="29">05x7-T-G4-1.051#20</strain>
    </source>
</reference>
<keyword evidence="15" id="KW-0805">Transcription regulation</keyword>
<dbReference type="Gene3D" id="2.60.120.650">
    <property type="entry name" value="Cupin"/>
    <property type="match status" value="1"/>
</dbReference>
<keyword evidence="10" id="KW-0862">Zinc</keyword>
<feature type="domain" description="JmjN" evidence="26">
    <location>
        <begin position="13"/>
        <end position="55"/>
    </location>
</feature>
<dbReference type="PANTHER" id="PTHR10694">
    <property type="entry name" value="LYSINE-SPECIFIC DEMETHYLASE"/>
    <property type="match status" value="1"/>
</dbReference>
<dbReference type="InterPro" id="IPR000742">
    <property type="entry name" value="EGF"/>
</dbReference>
<accession>K1QDC7</accession>
<evidence type="ECO:0000256" key="3">
    <source>
        <dbReference type="ARBA" id="ARBA00009711"/>
    </source>
</evidence>
<feature type="region of interest" description="Disordered" evidence="22">
    <location>
        <begin position="798"/>
        <end position="837"/>
    </location>
</feature>
<keyword evidence="5 20" id="KW-0245">EGF-like domain</keyword>
<keyword evidence="23" id="KW-0812">Transmembrane</keyword>
<keyword evidence="23" id="KW-1133">Transmembrane helix</keyword>
<dbReference type="InterPro" id="IPR001965">
    <property type="entry name" value="Znf_PHD"/>
</dbReference>
<dbReference type="CDD" id="cd00054">
    <property type="entry name" value="EGF_CA"/>
    <property type="match status" value="1"/>
</dbReference>
<keyword evidence="13" id="KW-0560">Oxidoreductase</keyword>
<evidence type="ECO:0000256" key="20">
    <source>
        <dbReference type="PROSITE-ProRule" id="PRU00076"/>
    </source>
</evidence>
<dbReference type="GO" id="GO:0032259">
    <property type="term" value="P:methylation"/>
    <property type="evidence" value="ECO:0007669"/>
    <property type="project" value="UniProtKB-KW"/>
</dbReference>
<evidence type="ECO:0000256" key="17">
    <source>
        <dbReference type="ARBA" id="ARBA00023163"/>
    </source>
</evidence>
<dbReference type="PROSITE" id="PS01359">
    <property type="entry name" value="ZF_PHD_1"/>
    <property type="match status" value="1"/>
</dbReference>
<name>K1QDC7_MAGGI</name>
<feature type="region of interest" description="Disordered" evidence="22">
    <location>
        <begin position="995"/>
        <end position="1015"/>
    </location>
</feature>
<dbReference type="InterPro" id="IPR002049">
    <property type="entry name" value="LE_dom"/>
</dbReference>
<dbReference type="SUPFAM" id="SSF51197">
    <property type="entry name" value="Clavaminate synthase-like"/>
    <property type="match status" value="1"/>
</dbReference>
<evidence type="ECO:0000256" key="2">
    <source>
        <dbReference type="ARBA" id="ARBA00004123"/>
    </source>
</evidence>
<keyword evidence="6" id="KW-0479">Metal-binding</keyword>
<feature type="domain" description="EGF-like" evidence="25">
    <location>
        <begin position="1922"/>
        <end position="1957"/>
    </location>
</feature>
<comment type="caution">
    <text evidence="20">Lacks conserved residue(s) required for the propagation of feature annotation.</text>
</comment>
<feature type="region of interest" description="Disordered" evidence="22">
    <location>
        <begin position="1353"/>
        <end position="1456"/>
    </location>
</feature>
<feature type="disulfide bond" evidence="20">
    <location>
        <begin position="1815"/>
        <end position="1824"/>
    </location>
</feature>
<protein>
    <recommendedName>
        <fullName evidence="4">[histone H3]-trimethyl-L-lysine(9) demethylase</fullName>
        <ecNumber evidence="4">1.14.11.66</ecNumber>
    </recommendedName>
</protein>
<evidence type="ECO:0000259" key="25">
    <source>
        <dbReference type="PROSITE" id="PS50026"/>
    </source>
</evidence>
<dbReference type="PROSITE" id="PS51183">
    <property type="entry name" value="JMJN"/>
    <property type="match status" value="1"/>
</dbReference>
<dbReference type="EMBL" id="JH818275">
    <property type="protein sequence ID" value="EKC26800.1"/>
    <property type="molecule type" value="Genomic_DNA"/>
</dbReference>
<feature type="compositionally biased region" description="Low complexity" evidence="22">
    <location>
        <begin position="530"/>
        <end position="548"/>
    </location>
</feature>
<evidence type="ECO:0000256" key="7">
    <source>
        <dbReference type="ARBA" id="ARBA00022729"/>
    </source>
</evidence>
<dbReference type="PROSITE" id="PS50016">
    <property type="entry name" value="ZF_PHD_2"/>
    <property type="match status" value="1"/>
</dbReference>
<dbReference type="CDD" id="cd00055">
    <property type="entry name" value="EGF_Lam"/>
    <property type="match status" value="5"/>
</dbReference>
<feature type="domain" description="EGF-like" evidence="25">
    <location>
        <begin position="1884"/>
        <end position="1914"/>
    </location>
</feature>
<keyword evidence="23" id="KW-0472">Membrane</keyword>
<keyword evidence="17" id="KW-0804">Transcription</keyword>
<dbReference type="GO" id="GO:0010468">
    <property type="term" value="P:regulation of gene expression"/>
    <property type="evidence" value="ECO:0007669"/>
    <property type="project" value="TreeGrafter"/>
</dbReference>
<keyword evidence="8" id="KW-0677">Repeat</keyword>
<dbReference type="GO" id="GO:0008270">
    <property type="term" value="F:zinc ion binding"/>
    <property type="evidence" value="ECO:0007669"/>
    <property type="project" value="UniProtKB-KW"/>
</dbReference>
<evidence type="ECO:0000256" key="8">
    <source>
        <dbReference type="ARBA" id="ARBA00022737"/>
    </source>
</evidence>
<evidence type="ECO:0000256" key="1">
    <source>
        <dbReference type="ARBA" id="ARBA00001954"/>
    </source>
</evidence>
<evidence type="ECO:0000256" key="18">
    <source>
        <dbReference type="ARBA" id="ARBA00023242"/>
    </source>
</evidence>
<comment type="cofactor">
    <cofactor evidence="1">
        <name>Fe(2+)</name>
        <dbReference type="ChEBI" id="CHEBI:29033"/>
    </cofactor>
</comment>
<evidence type="ECO:0000259" key="26">
    <source>
        <dbReference type="PROSITE" id="PS51183"/>
    </source>
</evidence>
<dbReference type="Pfam" id="PF02373">
    <property type="entry name" value="JmjC"/>
    <property type="match status" value="1"/>
</dbReference>
<dbReference type="HOGENOM" id="CLU_229207_0_0_1"/>
<proteinExistence type="evidence at transcript level"/>
<keyword evidence="9 21" id="KW-0863">Zinc-finger</keyword>
<evidence type="ECO:0000256" key="12">
    <source>
        <dbReference type="ARBA" id="ARBA00022964"/>
    </source>
</evidence>
<organism evidence="29">
    <name type="scientific">Magallana gigas</name>
    <name type="common">Pacific oyster</name>
    <name type="synonym">Crassostrea gigas</name>
    <dbReference type="NCBI Taxonomy" id="29159"/>
    <lineage>
        <taxon>Eukaryota</taxon>
        <taxon>Metazoa</taxon>
        <taxon>Spiralia</taxon>
        <taxon>Lophotrochozoa</taxon>
        <taxon>Mollusca</taxon>
        <taxon>Bivalvia</taxon>
        <taxon>Autobranchia</taxon>
        <taxon>Pteriomorphia</taxon>
        <taxon>Ostreida</taxon>
        <taxon>Ostreoidea</taxon>
        <taxon>Ostreidae</taxon>
        <taxon>Magallana</taxon>
    </lineage>
</organism>
<dbReference type="SMART" id="SM00558">
    <property type="entry name" value="JmjC"/>
    <property type="match status" value="1"/>
</dbReference>
<feature type="disulfide bond" evidence="20">
    <location>
        <begin position="1947"/>
        <end position="1956"/>
    </location>
</feature>
<dbReference type="SMART" id="SM00180">
    <property type="entry name" value="EGF_Lam"/>
    <property type="match status" value="6"/>
</dbReference>
<evidence type="ECO:0000313" key="28">
    <source>
        <dbReference type="EMBL" id="AHN05305.1"/>
    </source>
</evidence>
<dbReference type="InterPro" id="IPR019786">
    <property type="entry name" value="Zinc_finger_PHD-type_CS"/>
</dbReference>
<keyword evidence="11" id="KW-0156">Chromatin regulator</keyword>
<reference evidence="28" key="2">
    <citation type="journal article" date="2014" name="Gene">
        <title>The Jumonji gene family in Crassostrea gigas suggests evolutionary conservation of Jmj-C histone demethylases orthologues in the oyster gametogenesis and development.</title>
        <authorList>
            <person name="Fellous A."/>
            <person name="Favrel P."/>
            <person name="Guo X."/>
            <person name="Riviere G."/>
        </authorList>
    </citation>
    <scope>NUCLEOTIDE SEQUENCE</scope>
</reference>
<feature type="compositionally biased region" description="Basic residues" evidence="22">
    <location>
        <begin position="384"/>
        <end position="396"/>
    </location>
</feature>
<dbReference type="SMART" id="SM00181">
    <property type="entry name" value="EGF"/>
    <property type="match status" value="8"/>
</dbReference>
<dbReference type="GO" id="GO:0005634">
    <property type="term" value="C:nucleus"/>
    <property type="evidence" value="ECO:0007669"/>
    <property type="project" value="UniProtKB-SubCell"/>
</dbReference>
<dbReference type="InterPro" id="IPR003347">
    <property type="entry name" value="JmjC_dom"/>
</dbReference>
<evidence type="ECO:0000256" key="9">
    <source>
        <dbReference type="ARBA" id="ARBA00022771"/>
    </source>
</evidence>
<feature type="region of interest" description="Disordered" evidence="22">
    <location>
        <begin position="358"/>
        <end position="469"/>
    </location>
</feature>
<comment type="catalytic activity">
    <reaction evidence="19">
        <text>N(6),N(6),N(6)-trimethyl-L-lysyl(9)-[histone H3] + 2 2-oxoglutarate + 2 O2 = N(6)-methyl-L-lysyl(9)-[histone H3] + 2 formaldehyde + 2 succinate + 2 CO2</text>
        <dbReference type="Rhea" id="RHEA:60200"/>
        <dbReference type="Rhea" id="RHEA-COMP:15538"/>
        <dbReference type="Rhea" id="RHEA-COMP:15542"/>
        <dbReference type="ChEBI" id="CHEBI:15379"/>
        <dbReference type="ChEBI" id="CHEBI:16526"/>
        <dbReference type="ChEBI" id="CHEBI:16810"/>
        <dbReference type="ChEBI" id="CHEBI:16842"/>
        <dbReference type="ChEBI" id="CHEBI:30031"/>
        <dbReference type="ChEBI" id="CHEBI:61929"/>
        <dbReference type="ChEBI" id="CHEBI:61961"/>
        <dbReference type="EC" id="1.14.11.66"/>
    </reaction>
</comment>
<feature type="transmembrane region" description="Helical" evidence="23">
    <location>
        <begin position="2195"/>
        <end position="2218"/>
    </location>
</feature>
<evidence type="ECO:0000256" key="15">
    <source>
        <dbReference type="ARBA" id="ARBA00023015"/>
    </source>
</evidence>
<dbReference type="PROSITE" id="PS50026">
    <property type="entry name" value="EGF_3"/>
    <property type="match status" value="3"/>
</dbReference>
<dbReference type="EC" id="1.14.11.66" evidence="4"/>
<evidence type="ECO:0000259" key="27">
    <source>
        <dbReference type="PROSITE" id="PS51184"/>
    </source>
</evidence>
<dbReference type="GO" id="GO:0051864">
    <property type="term" value="F:histone H3K36 demethylase activity"/>
    <property type="evidence" value="ECO:0007669"/>
    <property type="project" value="TreeGrafter"/>
</dbReference>
<dbReference type="GO" id="GO:0000785">
    <property type="term" value="C:chromatin"/>
    <property type="evidence" value="ECO:0007669"/>
    <property type="project" value="TreeGrafter"/>
</dbReference>
<dbReference type="GO" id="GO:0140684">
    <property type="term" value="F:histone H3K9me2/H3K9me3 demethylase activity"/>
    <property type="evidence" value="ECO:0007669"/>
    <property type="project" value="UniProtKB-EC"/>
</dbReference>
<evidence type="ECO:0000256" key="4">
    <source>
        <dbReference type="ARBA" id="ARBA00012900"/>
    </source>
</evidence>
<feature type="compositionally biased region" description="Basic and acidic residues" evidence="22">
    <location>
        <begin position="397"/>
        <end position="406"/>
    </location>
</feature>
<comment type="subcellular location">
    <subcellularLocation>
        <location evidence="2">Nucleus</location>
    </subcellularLocation>
</comment>
<evidence type="ECO:0000256" key="5">
    <source>
        <dbReference type="ARBA" id="ARBA00022536"/>
    </source>
</evidence>
<sequence>MESSSGGNSIPKIMVFRPTMEEFKNFSKYVEYMESCGAHKAGVAKIIPPPEWTPRRGGYDDVDITIPAPITQVVTGCQGLYQQFNVQKKSIHCKDFEKLANSDRYRTPRHFDYEELERKYWKNITFVNPIYGADISGSLYDVDQDYWNINRLGTILDYVNGDYGIKIEGVNTAYLYFGMWKTTFPWHTEDMDLYSINYVHFGAPKSWYAIPPEHGRRLERLAQGFFPSSFQSCPAFLRHKMTLISPAILKQYSIPFNKITQEAGEFMITFPYGYHAGYNHGFNCAESTNFATRRWIEYGKRCLQCTCRKDGVKISMDCFVKRFQPDRYDLWKIGKDVAPHPEDDQSKLYKHRDAGGEKAIEANNSGTVQTKRHPISRKADRSPKKNKGKVGKNSKGKKTEDDKSTDGSDDDSEKDDKFGGSTEEECSDDERQKSDDADSKQKIDMYLKDVSKKKETPKKNGPPSFQAAFESLVASRSGALALRPGSVVEEMPPKKQKPKKRKPAEGTTVANTQVKQEGVPGKHERNLEPSQNSSDLSIDNSDSYSSTSVKIEKNLQGSTEIDTVKQLIPKKRSRKENPKNSSYSFLPLTQTNMTSQQVSQSDFNRLNFLQPTIQWIKQQQMLQNSTKGKHYAESPFNQISGVSFGDLLSSTANQPSRDSHYVKQEIRVSSDAQSSASVSKSITVVSPTSVQGAADYIKTVRVKATPSATVTSGVKHEGTQALDLSFSSSTSSESVNCDKKTLLENSAVLETSDHRNLDPKPPDIMNAPPMKLTGSQQSLFSSMSEAFKVANSMLACKPEPSHTASNSPRSLLSPGRQRVGASTGLAEPVSHGGGTLGSPPLQNIASASTTCIGSSASSSSLFTNLPIYSHSPQRPPQAHMIRPSNPNPRLQQFNPSVPSTTQSNLLLQALGSQQNLTSQQQQTFLVNIPVMHSGTTTGSSSTCITPTSITTNASQVKQNIVLTNGVLLNNVKSSASSGTAVSSKPTVSQLLKATRGLTNSESKSPSPKLVNSSNTTKYVPMKSPSGTISLVPVVSQAGGNAILLQNQSAANVIQIASTTSGLTGNIIVQPNTVQKVNNRLVQQTVTTPLRIAVSPQAGPNSSLCIISQTMPVGARSQQNTFAMAGKPQANVVASAPVIGQKTAAVPQFGGRPQFPGTTQFLLQGVTQIHPSPTAFQVDPKTPLFQTIVTSTDVTATQSCTQAGTVQTQPVTTVNLNTAHITETANLGQIKKMNGVPASNGFSSDVDQTYGAIVSPNKVLQLVPQPIVPISQVSTVTSLTTTTSSIAKHRLATDISQEKIPMQVSRRDSDSGDINLESKVKAGLLSPSSNQSLYRMSSPGSDDKTLVQVSSYSAFSGNHPNKKSPNKPDNSSNVGEMSLNKAAKKKSNAAVSPRSQGTEGGKSVKRKHQDENKIPKAKCDSKDSENSSKNTSKDSHKEHGGKKKKRNSSGNDIRKDNFEITAVPERIMTDDWTEPVRGLWQHLLLDFSAEQDFNVKISQKLPHCSICALFKPLQILLDKHEDSPTRHKKGKKSTPEKTLPMIPEVCFACSEDNPNPVRLQAHLDEDGLSHLLVCEDCKVCVHASCYGVLEIPQNKKTWRCTRCVRQQIAAECCLCCMRGGALKPTSNGKWAHVVCALTITEINAGRPPSAIWKIPSNVFEIELCKFIVKLWTLPEISPEICLMCSNNFTNVFEHISTVCPGTSAFREAWWDTVIENFDISLSAELSGLCTRDLYLFLLGSRLFSNITANFDLRTLHILNFRFLRDTAAWYNRYLCSIQNTTCTKECPIGFYGEFCLKECNCENGGTCDPVTGNCSCVQGFVGPTCVVRACDDWKYGKNCNSPCQCNTTFSVNCHPGTGECVCSPGYSGATCSEPCPAPKYGEKCGKQCNCLNGALCHHVTGECQCEKGYIGQRCNQTCPHGWFGRDCSQMCTCQNGGVCNFKNGYCDCAPGFIGLHCEKPCSVGYYGYNCTQKCDCLNDGYCNPRNGECPCRPGYEGPQCENQCKRWTFGQNCGQRCECDLEHSYTCGRENGECFCDPTWYACDEGYFGNSCRFQCKCEATQTCDHVTGQCISPTCPAGLTGPTCQYTCPLDRYGVRCNETCPLCKNLGFCHSQNGSCICFPGFFGTLCEKVCPDGYYGYKCSANCSCENGANCSKSDGWCDCPPGYIGTSCSQTQDRPQIAKVVSNVEESSSRGLIIGITVAAVVVLTVIIIIIVVYYKRRVGRLKSVNRAVMHYIQSTEGTDADGNLPVPGIINPVYTTNNQNVPNLEREIQRQQQQSNHQCATSCNENEVACSAPSIDPTDVKNVSLPVNGACVTVSSTDDDSESDRYTTLKDIQAKLDEIDRTENAACAKLDAKNENNYEVNLDDIEAPKRQNIPDYDNVSIESGHVISSSDIEKAPIPHKLAGI</sequence>
<keyword evidence="7" id="KW-0732">Signal</keyword>
<keyword evidence="14" id="KW-0408">Iron</keyword>
<feature type="domain" description="JmjC" evidence="27">
    <location>
        <begin position="141"/>
        <end position="307"/>
    </location>
</feature>
<keyword evidence="18" id="KW-0539">Nucleus</keyword>
<dbReference type="Pfam" id="PF02375">
    <property type="entry name" value="JmjN"/>
    <property type="match status" value="1"/>
</dbReference>
<dbReference type="EMBL" id="KF823113">
    <property type="protein sequence ID" value="AHN05305.1"/>
    <property type="molecule type" value="mRNA"/>
</dbReference>
<dbReference type="SMART" id="SM00545">
    <property type="entry name" value="JmjN"/>
    <property type="match status" value="1"/>
</dbReference>
<feature type="region of interest" description="Disordered" evidence="22">
    <location>
        <begin position="482"/>
        <end position="586"/>
    </location>
</feature>
<dbReference type="PANTHER" id="PTHR10694:SF129">
    <property type="entry name" value="LYSINE-SPECIFIC DEMETHYLASE 4B-RELATED"/>
    <property type="match status" value="1"/>
</dbReference>
<gene>
    <name evidence="29" type="ORF">CGI_10011615</name>
</gene>
<keyword evidence="12" id="KW-0223">Dioxygenase</keyword>
<dbReference type="PRINTS" id="PR00011">
    <property type="entry name" value="EGFLAMININ"/>
</dbReference>
<dbReference type="InterPro" id="IPR019787">
    <property type="entry name" value="Znf_PHD-finger"/>
</dbReference>
<feature type="domain" description="EGF-like" evidence="25">
    <location>
        <begin position="1795"/>
        <end position="1825"/>
    </location>
</feature>
<evidence type="ECO:0000256" key="14">
    <source>
        <dbReference type="ARBA" id="ARBA00023004"/>
    </source>
</evidence>
<dbReference type="PROSITE" id="PS01186">
    <property type="entry name" value="EGF_2"/>
    <property type="match status" value="2"/>
</dbReference>
<comment type="similarity">
    <text evidence="3">Belongs to the JHDM3 histone demethylase family.</text>
</comment>
<dbReference type="SUPFAM" id="SSF57903">
    <property type="entry name" value="FYVE/PHD zinc finger"/>
    <property type="match status" value="1"/>
</dbReference>
<dbReference type="FunFam" id="2.60.120.650:FF:000048">
    <property type="entry name" value="Lysine-specific demethylase 4A"/>
    <property type="match status" value="1"/>
</dbReference>